<dbReference type="InterPro" id="IPR000835">
    <property type="entry name" value="HTH_MarR-typ"/>
</dbReference>
<dbReference type="SMART" id="SM00347">
    <property type="entry name" value="HTH_MARR"/>
    <property type="match status" value="1"/>
</dbReference>
<dbReference type="InterPro" id="IPR036390">
    <property type="entry name" value="WH_DNA-bd_sf"/>
</dbReference>
<dbReference type="InterPro" id="IPR036388">
    <property type="entry name" value="WH-like_DNA-bd_sf"/>
</dbReference>
<dbReference type="GO" id="GO:0003700">
    <property type="term" value="F:DNA-binding transcription factor activity"/>
    <property type="evidence" value="ECO:0007669"/>
    <property type="project" value="InterPro"/>
</dbReference>
<evidence type="ECO:0000313" key="3">
    <source>
        <dbReference type="Proteomes" id="UP000199630"/>
    </source>
</evidence>
<organism evidence="2 3">
    <name type="scientific">Celeribacter neptunius</name>
    <dbReference type="NCBI Taxonomy" id="588602"/>
    <lineage>
        <taxon>Bacteria</taxon>
        <taxon>Pseudomonadati</taxon>
        <taxon>Pseudomonadota</taxon>
        <taxon>Alphaproteobacteria</taxon>
        <taxon>Rhodobacterales</taxon>
        <taxon>Roseobacteraceae</taxon>
        <taxon>Celeribacter</taxon>
    </lineage>
</organism>
<evidence type="ECO:0000313" key="2">
    <source>
        <dbReference type="EMBL" id="SFJ03883.1"/>
    </source>
</evidence>
<reference evidence="3" key="1">
    <citation type="submission" date="2016-10" db="EMBL/GenBank/DDBJ databases">
        <authorList>
            <person name="Varghese N."/>
            <person name="Submissions S."/>
        </authorList>
    </citation>
    <scope>NUCLEOTIDE SEQUENCE [LARGE SCALE GENOMIC DNA]</scope>
    <source>
        <strain evidence="3">DSM 26471</strain>
    </source>
</reference>
<feature type="domain" description="HTH marR-type" evidence="1">
    <location>
        <begin position="12"/>
        <end position="147"/>
    </location>
</feature>
<dbReference type="EMBL" id="FORH01000002">
    <property type="protein sequence ID" value="SFJ03883.1"/>
    <property type="molecule type" value="Genomic_DNA"/>
</dbReference>
<name>A0A1I3N3M9_9RHOB</name>
<sequence>MTEIDRSEMSLPEQLYAGITLTRPLVRNITARVEQDLQDTGITVGQRAILEALLALGQATAPEITDALDVTRQFVGRELKSLLEDGKLETVENPRHKASKYYRLSPEARRAIEAIRAREMAEIAEFSKGFTAEEIGGFYKILTVLNREFAKTRTERPAAPE</sequence>
<evidence type="ECO:0000259" key="1">
    <source>
        <dbReference type="PROSITE" id="PS50995"/>
    </source>
</evidence>
<dbReference type="AlphaFoldDB" id="A0A1I3N3M9"/>
<protein>
    <submittedName>
        <fullName evidence="2">Transcriptional regulator, MarR family</fullName>
    </submittedName>
</protein>
<proteinExistence type="predicted"/>
<dbReference type="Proteomes" id="UP000199630">
    <property type="component" value="Unassembled WGS sequence"/>
</dbReference>
<dbReference type="SUPFAM" id="SSF46785">
    <property type="entry name" value="Winged helix' DNA-binding domain"/>
    <property type="match status" value="1"/>
</dbReference>
<dbReference type="PROSITE" id="PS50995">
    <property type="entry name" value="HTH_MARR_2"/>
    <property type="match status" value="1"/>
</dbReference>
<dbReference type="Pfam" id="PF12802">
    <property type="entry name" value="MarR_2"/>
    <property type="match status" value="1"/>
</dbReference>
<gene>
    <name evidence="2" type="ORF">SAMN04487991_1253</name>
</gene>
<dbReference type="STRING" id="588602.SAMN04487991_1253"/>
<dbReference type="Gene3D" id="1.10.10.10">
    <property type="entry name" value="Winged helix-like DNA-binding domain superfamily/Winged helix DNA-binding domain"/>
    <property type="match status" value="1"/>
</dbReference>
<dbReference type="RefSeq" id="WP_218151329.1">
    <property type="nucleotide sequence ID" value="NZ_FORH01000002.1"/>
</dbReference>
<keyword evidence="3" id="KW-1185">Reference proteome</keyword>
<accession>A0A1I3N3M9</accession>